<dbReference type="EMBL" id="RWGY01000039">
    <property type="protein sequence ID" value="TVU08217.1"/>
    <property type="molecule type" value="Genomic_DNA"/>
</dbReference>
<feature type="region of interest" description="Disordered" evidence="1">
    <location>
        <begin position="1"/>
        <end position="52"/>
    </location>
</feature>
<accession>A0A5J9TAF5</accession>
<organism evidence="2 3">
    <name type="scientific">Eragrostis curvula</name>
    <name type="common">weeping love grass</name>
    <dbReference type="NCBI Taxonomy" id="38414"/>
    <lineage>
        <taxon>Eukaryota</taxon>
        <taxon>Viridiplantae</taxon>
        <taxon>Streptophyta</taxon>
        <taxon>Embryophyta</taxon>
        <taxon>Tracheophyta</taxon>
        <taxon>Spermatophyta</taxon>
        <taxon>Magnoliopsida</taxon>
        <taxon>Liliopsida</taxon>
        <taxon>Poales</taxon>
        <taxon>Poaceae</taxon>
        <taxon>PACMAD clade</taxon>
        <taxon>Chloridoideae</taxon>
        <taxon>Eragrostideae</taxon>
        <taxon>Eragrostidinae</taxon>
        <taxon>Eragrostis</taxon>
    </lineage>
</organism>
<keyword evidence="3" id="KW-1185">Reference proteome</keyword>
<feature type="non-terminal residue" evidence="2">
    <location>
        <position position="1"/>
    </location>
</feature>
<gene>
    <name evidence="2" type="ORF">EJB05_41612</name>
</gene>
<proteinExistence type="predicted"/>
<evidence type="ECO:0000256" key="1">
    <source>
        <dbReference type="SAM" id="MobiDB-lite"/>
    </source>
</evidence>
<evidence type="ECO:0008006" key="4">
    <source>
        <dbReference type="Google" id="ProtNLM"/>
    </source>
</evidence>
<dbReference type="AlphaFoldDB" id="A0A5J9TAF5"/>
<dbReference type="Proteomes" id="UP000324897">
    <property type="component" value="Chromosome 3"/>
</dbReference>
<comment type="caution">
    <text evidence="2">The sequence shown here is derived from an EMBL/GenBank/DDBJ whole genome shotgun (WGS) entry which is preliminary data.</text>
</comment>
<dbReference type="Gramene" id="TVU08217">
    <property type="protein sequence ID" value="TVU08217"/>
    <property type="gene ID" value="EJB05_41612"/>
</dbReference>
<sequence length="201" mass="20862">MGQGLSSDHRSRASLQQPPAPAPAQAPARVIGADGSLRELPPPSATSSPPVSVSDVLGGNAGRFFVCSSDALYFDADVPALGGDELLRPGQIYFVLPAAMLGQPLSTADMAALAVRASEALAARASRPRRGLGMKKVRVVPARAASGYDDDGEVNEKLNQRTLGGFETAASSSPTRNAKKLAVVARPAMKRVLSTIQEVTE</sequence>
<evidence type="ECO:0000313" key="3">
    <source>
        <dbReference type="Proteomes" id="UP000324897"/>
    </source>
</evidence>
<dbReference type="PANTHER" id="PTHR33052">
    <property type="entry name" value="DUF4228 DOMAIN PROTEIN-RELATED"/>
    <property type="match status" value="1"/>
</dbReference>
<dbReference type="Pfam" id="PF14009">
    <property type="entry name" value="PADRE"/>
    <property type="match status" value="1"/>
</dbReference>
<protein>
    <recommendedName>
        <fullName evidence="4">DUF4228 domain-containing protein</fullName>
    </recommendedName>
</protein>
<evidence type="ECO:0000313" key="2">
    <source>
        <dbReference type="EMBL" id="TVU08217.1"/>
    </source>
</evidence>
<dbReference type="InterPro" id="IPR025322">
    <property type="entry name" value="PADRE_dom"/>
</dbReference>
<name>A0A5J9TAF5_9POAL</name>
<dbReference type="OrthoDB" id="661163at2759"/>
<reference evidence="2 3" key="1">
    <citation type="journal article" date="2019" name="Sci. Rep.">
        <title>A high-quality genome of Eragrostis curvula grass provides insights into Poaceae evolution and supports new strategies to enhance forage quality.</title>
        <authorList>
            <person name="Carballo J."/>
            <person name="Santos B.A.C.M."/>
            <person name="Zappacosta D."/>
            <person name="Garbus I."/>
            <person name="Selva J.P."/>
            <person name="Gallo C.A."/>
            <person name="Diaz A."/>
            <person name="Albertini E."/>
            <person name="Caccamo M."/>
            <person name="Echenique V."/>
        </authorList>
    </citation>
    <scope>NUCLEOTIDE SEQUENCE [LARGE SCALE GENOMIC DNA]</scope>
    <source>
        <strain evidence="3">cv. Victoria</strain>
        <tissue evidence="2">Leaf</tissue>
    </source>
</reference>